<gene>
    <name evidence="2" type="ORF">NVS88_07230</name>
</gene>
<dbReference type="Proteomes" id="UP001152755">
    <property type="component" value="Unassembled WGS sequence"/>
</dbReference>
<dbReference type="InterPro" id="IPR007921">
    <property type="entry name" value="CHAP_dom"/>
</dbReference>
<sequence length="185" mass="20130">MWLVTLVAVLAVAAGGVLWFAPSRYLPWDTTSFPEVDVTALSPTQAQIVQLLETAHTDQHAGTYYSGGIDEPWCADFVSWIMRGAGHPLTNPNSGDWRIPGVYTLQEYYESKGLFTPVGRGYRPVVGDVVLYDRGGWIGQHTNIVVAVHGDTATTVGGNEAGRIRVHTVTWDRDDGVVGFGRLGN</sequence>
<dbReference type="Pfam" id="PF05257">
    <property type="entry name" value="CHAP"/>
    <property type="match status" value="1"/>
</dbReference>
<keyword evidence="3" id="KW-1185">Reference proteome</keyword>
<name>A0A9X4RD72_9ACTN</name>
<reference evidence="2" key="1">
    <citation type="submission" date="2022-08" db="EMBL/GenBank/DDBJ databases">
        <title>Genome analysis of Corynebacteriales strain.</title>
        <authorList>
            <person name="Lee S.D."/>
        </authorList>
    </citation>
    <scope>NUCLEOTIDE SEQUENCE</scope>
    <source>
        <strain evidence="2">D3-21</strain>
    </source>
</reference>
<dbReference type="EMBL" id="JANRHA010000003">
    <property type="protein sequence ID" value="MDG3014348.1"/>
    <property type="molecule type" value="Genomic_DNA"/>
</dbReference>
<proteinExistence type="predicted"/>
<evidence type="ECO:0000259" key="1">
    <source>
        <dbReference type="Pfam" id="PF05257"/>
    </source>
</evidence>
<accession>A0A9X4RD72</accession>
<evidence type="ECO:0000313" key="2">
    <source>
        <dbReference type="EMBL" id="MDG3014348.1"/>
    </source>
</evidence>
<protein>
    <submittedName>
        <fullName evidence="2">CHAP domain-containing protein</fullName>
    </submittedName>
</protein>
<organism evidence="2 3">
    <name type="scientific">Speluncibacter jeojiensis</name>
    <dbReference type="NCBI Taxonomy" id="2710754"/>
    <lineage>
        <taxon>Bacteria</taxon>
        <taxon>Bacillati</taxon>
        <taxon>Actinomycetota</taxon>
        <taxon>Actinomycetes</taxon>
        <taxon>Mycobacteriales</taxon>
        <taxon>Speluncibacteraceae</taxon>
        <taxon>Speluncibacter</taxon>
    </lineage>
</organism>
<comment type="caution">
    <text evidence="2">The sequence shown here is derived from an EMBL/GenBank/DDBJ whole genome shotgun (WGS) entry which is preliminary data.</text>
</comment>
<dbReference type="AlphaFoldDB" id="A0A9X4RD72"/>
<feature type="domain" description="Peptidase C51" evidence="1">
    <location>
        <begin position="70"/>
        <end position="159"/>
    </location>
</feature>
<evidence type="ECO:0000313" key="3">
    <source>
        <dbReference type="Proteomes" id="UP001152755"/>
    </source>
</evidence>